<evidence type="ECO:0000313" key="9">
    <source>
        <dbReference type="Proteomes" id="UP000190306"/>
    </source>
</evidence>
<feature type="domain" description="Thiamine pyrophosphate enzyme central" evidence="4">
    <location>
        <begin position="198"/>
        <end position="328"/>
    </location>
</feature>
<dbReference type="Gene3D" id="3.40.50.1220">
    <property type="entry name" value="TPP-binding domain"/>
    <property type="match status" value="1"/>
</dbReference>
<dbReference type="NCBIfam" id="NF006129">
    <property type="entry name" value="PRK08273.1"/>
    <property type="match status" value="1"/>
</dbReference>
<dbReference type="GO" id="GO:0000287">
    <property type="term" value="F:magnesium ion binding"/>
    <property type="evidence" value="ECO:0007669"/>
    <property type="project" value="InterPro"/>
</dbReference>
<dbReference type="InterPro" id="IPR047211">
    <property type="entry name" value="POXB-like"/>
</dbReference>
<evidence type="ECO:0000259" key="4">
    <source>
        <dbReference type="Pfam" id="PF00205"/>
    </source>
</evidence>
<dbReference type="CDD" id="cd07039">
    <property type="entry name" value="TPP_PYR_POX"/>
    <property type="match status" value="1"/>
</dbReference>
<organism evidence="8 10">
    <name type="scientific">Streptomyces antibioticus</name>
    <dbReference type="NCBI Taxonomy" id="1890"/>
    <lineage>
        <taxon>Bacteria</taxon>
        <taxon>Bacillati</taxon>
        <taxon>Actinomycetota</taxon>
        <taxon>Actinomycetes</taxon>
        <taxon>Kitasatosporales</taxon>
        <taxon>Streptomycetaceae</taxon>
        <taxon>Streptomyces</taxon>
    </lineage>
</organism>
<reference evidence="8 10" key="2">
    <citation type="submission" date="2020-03" db="EMBL/GenBank/DDBJ databases">
        <title>Is there a link between lipid content and antibiotic production in Streptomyces?</title>
        <authorList>
            <person name="David M."/>
            <person name="Lejeune C."/>
            <person name="Abreu S."/>
            <person name="Thibessard A."/>
            <person name="Leblond P."/>
            <person name="Chaminade P."/>
            <person name="Virolle M.-J."/>
        </authorList>
    </citation>
    <scope>NUCLEOTIDE SEQUENCE [LARGE SCALE GENOMIC DNA]</scope>
    <source>
        <strain evidence="8 10">DSM 41481</strain>
    </source>
</reference>
<dbReference type="EMBL" id="CP050692">
    <property type="protein sequence ID" value="QIT42536.1"/>
    <property type="molecule type" value="Genomic_DNA"/>
</dbReference>
<dbReference type="InterPro" id="IPR029035">
    <property type="entry name" value="DHS-like_NAD/FAD-binding_dom"/>
</dbReference>
<name>A0AAE6Y3U1_STRAT</name>
<evidence type="ECO:0000313" key="10">
    <source>
        <dbReference type="Proteomes" id="UP000502504"/>
    </source>
</evidence>
<dbReference type="Gene3D" id="3.40.50.970">
    <property type="match status" value="2"/>
</dbReference>
<dbReference type="InterPro" id="IPR011766">
    <property type="entry name" value="TPP_enzyme_TPP-bd"/>
</dbReference>
<dbReference type="PANTHER" id="PTHR42981:SF2">
    <property type="entry name" value="PYRUVATE DEHYDROGENASE [UBIQUINONE]"/>
    <property type="match status" value="1"/>
</dbReference>
<comment type="similarity">
    <text evidence="1 3">Belongs to the TPP enzyme family.</text>
</comment>
<accession>A0AAE6Y3U1</accession>
<evidence type="ECO:0000256" key="1">
    <source>
        <dbReference type="ARBA" id="ARBA00007812"/>
    </source>
</evidence>
<gene>
    <name evidence="7" type="ORF">AFM16_02385</name>
    <name evidence="8" type="ORF">HCX60_02570</name>
</gene>
<dbReference type="InterPro" id="IPR029061">
    <property type="entry name" value="THDP-binding"/>
</dbReference>
<dbReference type="SUPFAM" id="SSF52518">
    <property type="entry name" value="Thiamin diphosphate-binding fold (THDP-binding)"/>
    <property type="match status" value="2"/>
</dbReference>
<dbReference type="RefSeq" id="WP_078632073.1">
    <property type="nucleotide sequence ID" value="NZ_CM007717.1"/>
</dbReference>
<evidence type="ECO:0000313" key="8">
    <source>
        <dbReference type="EMBL" id="QIT42536.1"/>
    </source>
</evidence>
<proteinExistence type="inferred from homology"/>
<dbReference type="InterPro" id="IPR047212">
    <property type="entry name" value="TPP_POXB-like"/>
</dbReference>
<keyword evidence="2 3" id="KW-0786">Thiamine pyrophosphate</keyword>
<dbReference type="Pfam" id="PF00205">
    <property type="entry name" value="TPP_enzyme_M"/>
    <property type="match status" value="1"/>
</dbReference>
<dbReference type="Proteomes" id="UP000502504">
    <property type="component" value="Chromosome"/>
</dbReference>
<dbReference type="CDD" id="cd02014">
    <property type="entry name" value="TPP_POX"/>
    <property type="match status" value="1"/>
</dbReference>
<dbReference type="AlphaFoldDB" id="A0AAE6Y3U1"/>
<evidence type="ECO:0000259" key="6">
    <source>
        <dbReference type="Pfam" id="PF02776"/>
    </source>
</evidence>
<evidence type="ECO:0000256" key="3">
    <source>
        <dbReference type="RuleBase" id="RU362132"/>
    </source>
</evidence>
<dbReference type="InterPro" id="IPR012000">
    <property type="entry name" value="Thiamin_PyroP_enz_cen_dom"/>
</dbReference>
<dbReference type="SUPFAM" id="SSF52467">
    <property type="entry name" value="DHS-like NAD/FAD-binding domain"/>
    <property type="match status" value="1"/>
</dbReference>
<dbReference type="Pfam" id="PF02776">
    <property type="entry name" value="TPP_enzyme_N"/>
    <property type="match status" value="1"/>
</dbReference>
<evidence type="ECO:0000313" key="7">
    <source>
        <dbReference type="EMBL" id="OOQ54892.1"/>
    </source>
</evidence>
<dbReference type="Proteomes" id="UP000190306">
    <property type="component" value="Chromosome"/>
</dbReference>
<reference evidence="7 9" key="1">
    <citation type="submission" date="2015-07" db="EMBL/GenBank/DDBJ databases">
        <title>Draft Genome Sequence of Streptomyces antibioticus, IMRU 3720 reveals insights in the evolution of actinomycin biosynthetic gene clusters in Streptomyces.</title>
        <authorList>
            <person name="Crnovcic I."/>
            <person name="Ruckert C."/>
            <person name="Kalinowksi J."/>
            <person name="Keller U."/>
        </authorList>
    </citation>
    <scope>NUCLEOTIDE SEQUENCE [LARGE SCALE GENOMIC DNA]</scope>
    <source>
        <strain evidence="7 9">DSM 41481</strain>
    </source>
</reference>
<sequence length="601" mass="65304">MSTKVSDHILRRLREWGVEHVFAYPGDGINGLLAAWGRADDNPRFIQSRHEEMSAFQAVGYAKFSGRVGVCAATSGPGAIHLLNGLYDAKLDHVPVVAIVGQTDRSAMGGSYQQEVDLLSLYKDVASDFCEMVTVPEQLPNVLDRALRTAIARRTVTAVIVPADVQQLDYSPPEHAFKMVPSSLGMPHYAPVPDDEDLRRAADVLNSCGKIALLIGQGARHARTEVMAVADRLGAGVAKALLGKDALDDDLPYVTGAIGLLGTRPSYEMMRECDGLLVIGSSFPYSQFLPEFGQARAVQIDIDPHMVGLRYPFEVNLVGDAARTLRRLLPLLEQVEDPAWRTKIEDNVTRWWEVMDRRAAVDADPINPEQVTHALNDVLPENVILSADSGSAANWYARHLKLRGAMRGSLSGTLATMGPGVPYAIGAKFAHGDRPAIALVGDGAMQMNGMAELITVAKYWREWEDPRLIVAVFNNQDLNQVTWEMRAMSGAPQFLPSQALPDVGYADFARSIGLAGVRVEKPEQVAGAWETALVADRPCVLDFVTDPAVPPIPPHATLEQIEAAVASVLKGDSDRGAMVRQGFKAKIQDFLPGNRHGESGR</sequence>
<dbReference type="PANTHER" id="PTHR42981">
    <property type="entry name" value="PYRUVATE DEHYDROGENASE [UBIQUINONE]"/>
    <property type="match status" value="1"/>
</dbReference>
<protein>
    <submittedName>
        <fullName evidence="7">Thiamine pyrophosphate-binding protein</fullName>
    </submittedName>
    <submittedName>
        <fullName evidence="8">Thiamine pyrophosphate-requiring protein</fullName>
    </submittedName>
</protein>
<dbReference type="GO" id="GO:0030976">
    <property type="term" value="F:thiamine pyrophosphate binding"/>
    <property type="evidence" value="ECO:0007669"/>
    <property type="project" value="InterPro"/>
</dbReference>
<dbReference type="InterPro" id="IPR047210">
    <property type="entry name" value="TPP_PYR_POXB-like"/>
</dbReference>
<feature type="domain" description="Thiamine pyrophosphate enzyme TPP-binding" evidence="5">
    <location>
        <begin position="388"/>
        <end position="543"/>
    </location>
</feature>
<feature type="domain" description="Thiamine pyrophosphate enzyme N-terminal TPP-binding" evidence="6">
    <location>
        <begin position="4"/>
        <end position="120"/>
    </location>
</feature>
<dbReference type="Pfam" id="PF02775">
    <property type="entry name" value="TPP_enzyme_C"/>
    <property type="match status" value="1"/>
</dbReference>
<evidence type="ECO:0000259" key="5">
    <source>
        <dbReference type="Pfam" id="PF02775"/>
    </source>
</evidence>
<dbReference type="GO" id="GO:0003824">
    <property type="term" value="F:catalytic activity"/>
    <property type="evidence" value="ECO:0007669"/>
    <property type="project" value="InterPro"/>
</dbReference>
<dbReference type="InterPro" id="IPR012001">
    <property type="entry name" value="Thiamin_PyroP_enz_TPP-bd_dom"/>
</dbReference>
<evidence type="ECO:0000256" key="2">
    <source>
        <dbReference type="ARBA" id="ARBA00023052"/>
    </source>
</evidence>
<dbReference type="EMBL" id="LHQL01000001">
    <property type="protein sequence ID" value="OOQ54892.1"/>
    <property type="molecule type" value="Genomic_DNA"/>
</dbReference>
<keyword evidence="9" id="KW-1185">Reference proteome</keyword>